<evidence type="ECO:0000259" key="13">
    <source>
        <dbReference type="Pfam" id="PF17243"/>
    </source>
</evidence>
<dbReference type="FunFam" id="3.10.20.310:FF:000008">
    <property type="entry name" value="Outer membrane protein, OMP85 family"/>
    <property type="match status" value="1"/>
</dbReference>
<dbReference type="PANTHER" id="PTHR12815:SF47">
    <property type="entry name" value="TRANSLOCATION AND ASSEMBLY MODULE SUBUNIT TAMA"/>
    <property type="match status" value="1"/>
</dbReference>
<keyword evidence="15" id="KW-1185">Reference proteome</keyword>
<dbReference type="Pfam" id="PF01103">
    <property type="entry name" value="Omp85"/>
    <property type="match status" value="1"/>
</dbReference>
<keyword evidence="7" id="KW-0472">Membrane</keyword>
<comment type="caution">
    <text evidence="14">The sequence shown here is derived from an EMBL/GenBank/DDBJ whole genome shotgun (WGS) entry which is preliminary data.</text>
</comment>
<reference evidence="14 15" key="1">
    <citation type="submission" date="2019-06" db="EMBL/GenBank/DDBJ databases">
        <title>Whole genome shotgun sequence of Vibrio inusitatus NBRC 102082.</title>
        <authorList>
            <person name="Hosoyama A."/>
            <person name="Uohara A."/>
            <person name="Ohji S."/>
            <person name="Ichikawa N."/>
        </authorList>
    </citation>
    <scope>NUCLEOTIDE SEQUENCE [LARGE SCALE GENOMIC DNA]</scope>
    <source>
        <strain evidence="14 15">NBRC 102082</strain>
    </source>
</reference>
<evidence type="ECO:0000259" key="12">
    <source>
        <dbReference type="Pfam" id="PF01103"/>
    </source>
</evidence>
<dbReference type="InterPro" id="IPR035243">
    <property type="entry name" value="TamA_POTRA_Dom_1"/>
</dbReference>
<dbReference type="GO" id="GO:0009306">
    <property type="term" value="P:protein secretion"/>
    <property type="evidence" value="ECO:0007669"/>
    <property type="project" value="TreeGrafter"/>
</dbReference>
<evidence type="ECO:0000256" key="5">
    <source>
        <dbReference type="ARBA" id="ARBA00022692"/>
    </source>
</evidence>
<accession>A0A4Y3HTP2</accession>
<dbReference type="EMBL" id="BJLF01000005">
    <property type="protein sequence ID" value="GEA50456.1"/>
    <property type="molecule type" value="Genomic_DNA"/>
</dbReference>
<proteinExistence type="inferred from homology"/>
<evidence type="ECO:0000256" key="4">
    <source>
        <dbReference type="ARBA" id="ARBA00022452"/>
    </source>
</evidence>
<dbReference type="Proteomes" id="UP000318717">
    <property type="component" value="Unassembled WGS sequence"/>
</dbReference>
<dbReference type="Gene3D" id="2.40.160.50">
    <property type="entry name" value="membrane protein fhac: a member of the omp85/tpsb transporter family"/>
    <property type="match status" value="1"/>
</dbReference>
<name>A0A4Y3HTP2_9VIBR</name>
<dbReference type="InterPro" id="IPR000184">
    <property type="entry name" value="Bac_surfAg_D15"/>
</dbReference>
<keyword evidence="4" id="KW-1134">Transmembrane beta strand</keyword>
<sequence>MNQRVIRIFIAITFLVFSQLSRAEATLNVNGLSDKAEDNVEAYLSAIPEKEYSTSLRFQSRVEESIVQAVRALGYYHPELNFTVNEEEQELNVDVKLGDPVVIEKLDIQLSGEAEDDPAFEALIKASKLKKGAQLSHGDYDELKSGLRNLALRRGYFEGDFSVTRLEVAPELNQAFVHLHYESGIRYTFGPTSISGSQIERDRVFSLIPFEQGDPYLASDIGQLNQNLSSTSWFASVYVEPDLSQVGNGKRELPMAIRLSPQSRHQVETGIGYSTDVGIRGSLNWKRPWLNPQGHSFTSSFSLSKPEQEIVMGYKIPLEDVLHEYYRIQYGMKYLDNNDTESFESSLGLERHWQLESGWHRTVFIRLLNEDFTQGIQEDRFTMLLPGISYSKTRSRGGAMPNWGDKQTISFEYGDPAVLSQARVFRVQGRTTWIRSLGRNHRGIFYIGGGANFTESVFDLPPSLRFFAGGDNNLRGYEYESISPKDSEGKLTGAKYMVTTSLEYQYRVHGNWWLATFVDYGDAWNETPEGKTGTGVGIRWASPVGPVRLDFAFGLDVEEGTDKFQLHFGLGPEL</sequence>
<evidence type="ECO:0000256" key="1">
    <source>
        <dbReference type="ARBA" id="ARBA00004442"/>
    </source>
</evidence>
<evidence type="ECO:0000256" key="8">
    <source>
        <dbReference type="ARBA" id="ARBA00023237"/>
    </source>
</evidence>
<evidence type="ECO:0000256" key="3">
    <source>
        <dbReference type="ARBA" id="ARBA00015419"/>
    </source>
</evidence>
<evidence type="ECO:0000256" key="7">
    <source>
        <dbReference type="ARBA" id="ARBA00023136"/>
    </source>
</evidence>
<evidence type="ECO:0000256" key="6">
    <source>
        <dbReference type="ARBA" id="ARBA00022729"/>
    </source>
</evidence>
<keyword evidence="8" id="KW-0998">Cell outer membrane</keyword>
<evidence type="ECO:0000256" key="11">
    <source>
        <dbReference type="SAM" id="SignalP"/>
    </source>
</evidence>
<feature type="domain" description="TamA POTRA" evidence="13">
    <location>
        <begin position="27"/>
        <end position="96"/>
    </location>
</feature>
<dbReference type="GO" id="GO:0097347">
    <property type="term" value="C:TAM protein secretion complex"/>
    <property type="evidence" value="ECO:0007669"/>
    <property type="project" value="TreeGrafter"/>
</dbReference>
<evidence type="ECO:0000313" key="15">
    <source>
        <dbReference type="Proteomes" id="UP000318717"/>
    </source>
</evidence>
<evidence type="ECO:0000256" key="2">
    <source>
        <dbReference type="ARBA" id="ARBA00010248"/>
    </source>
</evidence>
<dbReference type="GO" id="GO:0009279">
    <property type="term" value="C:cell outer membrane"/>
    <property type="evidence" value="ECO:0007669"/>
    <property type="project" value="UniProtKB-SubCell"/>
</dbReference>
<evidence type="ECO:0000256" key="9">
    <source>
        <dbReference type="ARBA" id="ARBA00033063"/>
    </source>
</evidence>
<gene>
    <name evidence="14" type="ORF">VIN01S_12600</name>
</gene>
<dbReference type="PANTHER" id="PTHR12815">
    <property type="entry name" value="SORTING AND ASSEMBLY MACHINERY SAMM50 PROTEIN FAMILY MEMBER"/>
    <property type="match status" value="1"/>
</dbReference>
<keyword evidence="6 11" id="KW-0732">Signal</keyword>
<dbReference type="InterPro" id="IPR039910">
    <property type="entry name" value="D15-like"/>
</dbReference>
<dbReference type="Gene3D" id="3.10.20.310">
    <property type="entry name" value="membrane protein fhac"/>
    <property type="match status" value="3"/>
</dbReference>
<feature type="domain" description="Bacterial surface antigen (D15)" evidence="12">
    <location>
        <begin position="322"/>
        <end position="571"/>
    </location>
</feature>
<keyword evidence="5" id="KW-0812">Transmembrane</keyword>
<comment type="similarity">
    <text evidence="2">Belongs to the TamA family.</text>
</comment>
<feature type="chain" id="PRO_5021426939" description="Translocation and assembly module subunit TamA" evidence="11">
    <location>
        <begin position="24"/>
        <end position="574"/>
    </location>
</feature>
<dbReference type="RefSeq" id="WP_167496167.1">
    <property type="nucleotide sequence ID" value="NZ_BJLF01000005.1"/>
</dbReference>
<dbReference type="Pfam" id="PF17243">
    <property type="entry name" value="POTRA_TamA_1"/>
    <property type="match status" value="1"/>
</dbReference>
<feature type="signal peptide" evidence="11">
    <location>
        <begin position="1"/>
        <end position="23"/>
    </location>
</feature>
<comment type="subcellular location">
    <subcellularLocation>
        <location evidence="1">Cell outer membrane</location>
    </subcellularLocation>
</comment>
<evidence type="ECO:0000256" key="10">
    <source>
        <dbReference type="ARBA" id="ARBA00093548"/>
    </source>
</evidence>
<evidence type="ECO:0000313" key="14">
    <source>
        <dbReference type="EMBL" id="GEA50456.1"/>
    </source>
</evidence>
<dbReference type="AlphaFoldDB" id="A0A4Y3HTP2"/>
<protein>
    <recommendedName>
        <fullName evidence="3">Translocation and assembly module subunit TamA</fullName>
    </recommendedName>
    <alternativeName>
        <fullName evidence="9">Autotransporter assembly factor TamA</fullName>
    </alternativeName>
</protein>
<organism evidence="14 15">
    <name type="scientific">Vibrio inusitatus NBRC 102082</name>
    <dbReference type="NCBI Taxonomy" id="1219070"/>
    <lineage>
        <taxon>Bacteria</taxon>
        <taxon>Pseudomonadati</taxon>
        <taxon>Pseudomonadota</taxon>
        <taxon>Gammaproteobacteria</taxon>
        <taxon>Vibrionales</taxon>
        <taxon>Vibrionaceae</taxon>
        <taxon>Vibrio</taxon>
    </lineage>
</organism>
<comment type="subunit">
    <text evidence="10">Interacts with TamB to form the translocation and assembly module (TAM).</text>
</comment>